<evidence type="ECO:0008006" key="5">
    <source>
        <dbReference type="Google" id="ProtNLM"/>
    </source>
</evidence>
<feature type="transmembrane region" description="Helical" evidence="2">
    <location>
        <begin position="72"/>
        <end position="96"/>
    </location>
</feature>
<proteinExistence type="predicted"/>
<keyword evidence="2" id="KW-0812">Transmembrane</keyword>
<organism evidence="3 4">
    <name type="scientific">Aristolochia fimbriata</name>
    <name type="common">White veined hardy Dutchman's pipe vine</name>
    <dbReference type="NCBI Taxonomy" id="158543"/>
    <lineage>
        <taxon>Eukaryota</taxon>
        <taxon>Viridiplantae</taxon>
        <taxon>Streptophyta</taxon>
        <taxon>Embryophyta</taxon>
        <taxon>Tracheophyta</taxon>
        <taxon>Spermatophyta</taxon>
        <taxon>Magnoliopsida</taxon>
        <taxon>Magnoliidae</taxon>
        <taxon>Piperales</taxon>
        <taxon>Aristolochiaceae</taxon>
        <taxon>Aristolochia</taxon>
    </lineage>
</organism>
<keyword evidence="4" id="KW-1185">Reference proteome</keyword>
<name>A0AAV7E4N3_ARIFI</name>
<dbReference type="AlphaFoldDB" id="A0AAV7E4N3"/>
<comment type="caution">
    <text evidence="3">The sequence shown here is derived from an EMBL/GenBank/DDBJ whole genome shotgun (WGS) entry which is preliminary data.</text>
</comment>
<evidence type="ECO:0000313" key="3">
    <source>
        <dbReference type="EMBL" id="KAG9443489.1"/>
    </source>
</evidence>
<evidence type="ECO:0000313" key="4">
    <source>
        <dbReference type="Proteomes" id="UP000825729"/>
    </source>
</evidence>
<keyword evidence="2" id="KW-0472">Membrane</keyword>
<feature type="transmembrane region" description="Helical" evidence="2">
    <location>
        <begin position="20"/>
        <end position="39"/>
    </location>
</feature>
<gene>
    <name evidence="3" type="ORF">H6P81_014829</name>
</gene>
<reference evidence="3 4" key="1">
    <citation type="submission" date="2021-07" db="EMBL/GenBank/DDBJ databases">
        <title>The Aristolochia fimbriata genome: insights into angiosperm evolution, floral development and chemical biosynthesis.</title>
        <authorList>
            <person name="Jiao Y."/>
        </authorList>
    </citation>
    <scope>NUCLEOTIDE SEQUENCE [LARGE SCALE GENOMIC DNA]</scope>
    <source>
        <strain evidence="3">IBCAS-2021</strain>
        <tissue evidence="3">Leaf</tissue>
    </source>
</reference>
<feature type="region of interest" description="Disordered" evidence="1">
    <location>
        <begin position="157"/>
        <end position="176"/>
    </location>
</feature>
<accession>A0AAV7E4N3</accession>
<dbReference type="EMBL" id="JAINDJ010000006">
    <property type="protein sequence ID" value="KAG9443489.1"/>
    <property type="molecule type" value="Genomic_DNA"/>
</dbReference>
<sequence length="204" mass="23020">METSKHRLQSLQSLVELKNLRRALEVLALVSLSVVSVLFSDLSWLPGSVTSIDIFPVSSFVSGFLQYYMNKTVVFLLCNGILVIVSGYPCFVASSYNNNPHEVPSETHFQEPKALTSQRETTEATAWAVVNFAAEKKGEELGAVEEECKELQVIVEQKREDEDEDDEEDEGVVYSGESDARFEDFIRRTKEGMRSEARRLLIVM</sequence>
<evidence type="ECO:0000256" key="2">
    <source>
        <dbReference type="SAM" id="Phobius"/>
    </source>
</evidence>
<dbReference type="PANTHER" id="PTHR34947">
    <property type="entry name" value="TRANSMEMBRANE PROTEIN"/>
    <property type="match status" value="1"/>
</dbReference>
<feature type="compositionally biased region" description="Acidic residues" evidence="1">
    <location>
        <begin position="161"/>
        <end position="171"/>
    </location>
</feature>
<evidence type="ECO:0000256" key="1">
    <source>
        <dbReference type="SAM" id="MobiDB-lite"/>
    </source>
</evidence>
<protein>
    <recommendedName>
        <fullName evidence="5">DUF4408 domain-containing protein</fullName>
    </recommendedName>
</protein>
<dbReference type="PANTHER" id="PTHR34947:SF3">
    <property type="entry name" value="TRANSMEMBRANE PROTEIN"/>
    <property type="match status" value="1"/>
</dbReference>
<dbReference type="Proteomes" id="UP000825729">
    <property type="component" value="Unassembled WGS sequence"/>
</dbReference>
<keyword evidence="2" id="KW-1133">Transmembrane helix</keyword>